<dbReference type="InterPro" id="IPR049052">
    <property type="entry name" value="nSTAND1"/>
</dbReference>
<dbReference type="PROSITE" id="PS50943">
    <property type="entry name" value="HTH_CROC1"/>
    <property type="match status" value="1"/>
</dbReference>
<dbReference type="PROSITE" id="PS50294">
    <property type="entry name" value="WD_REPEATS_REGION"/>
    <property type="match status" value="1"/>
</dbReference>
<dbReference type="PROSITE" id="PS50082">
    <property type="entry name" value="WD_REPEATS_2"/>
    <property type="match status" value="1"/>
</dbReference>
<dbReference type="RefSeq" id="WP_072489433.1">
    <property type="nucleotide sequence ID" value="NZ_FPJO01000044.1"/>
</dbReference>
<dbReference type="OrthoDB" id="134501at2"/>
<dbReference type="Gene3D" id="2.130.10.10">
    <property type="entry name" value="YVTN repeat-like/Quinoprotein amine dehydrogenase"/>
    <property type="match status" value="4"/>
</dbReference>
<keyword evidence="1 3" id="KW-0853">WD repeat</keyword>
<dbReference type="InterPro" id="IPR010982">
    <property type="entry name" value="Lambda_DNA-bd_dom_sf"/>
</dbReference>
<name>A0A1K2FAJ2_STRAR</name>
<reference evidence="5 6" key="1">
    <citation type="submission" date="2016-11" db="EMBL/GenBank/DDBJ databases">
        <authorList>
            <person name="Jaros S."/>
            <person name="Januszkiewicz K."/>
            <person name="Wedrychowicz H."/>
        </authorList>
    </citation>
    <scope>NUCLEOTIDE SEQUENCE [LARGE SCALE GENOMIC DNA]</scope>
    <source>
        <strain evidence="5 6">OK807</strain>
    </source>
</reference>
<dbReference type="InterPro" id="IPR001680">
    <property type="entry name" value="WD40_rpt"/>
</dbReference>
<evidence type="ECO:0000313" key="6">
    <source>
        <dbReference type="Proteomes" id="UP000181909"/>
    </source>
</evidence>
<evidence type="ECO:0000313" key="5">
    <source>
        <dbReference type="EMBL" id="SFY44220.1"/>
    </source>
</evidence>
<dbReference type="SUPFAM" id="SSF50998">
    <property type="entry name" value="Quinoprotein alcohol dehydrogenase-like"/>
    <property type="match status" value="1"/>
</dbReference>
<dbReference type="AlphaFoldDB" id="A0A1K2FAJ2"/>
<dbReference type="Pfam" id="PF13560">
    <property type="entry name" value="HTH_31"/>
    <property type="match status" value="1"/>
</dbReference>
<dbReference type="CDD" id="cd00093">
    <property type="entry name" value="HTH_XRE"/>
    <property type="match status" value="1"/>
</dbReference>
<sequence length="1259" mass="137314">MGRRETPLDPAAGPVQRFADELRKLRREAGGLTYREMARRARYSVTSLSQAAAGEQMPSLAVALAYVAACGGDVAEWERRWREAAEESVVRDREEDDGLESPYQGLARFEAADHERFFGRSTLVEDVRELVLAHRFSAVFGPSGIGKSSLLRAGLIPALRTEGASLAAIRILTPGEHPLRTHAKVLVPRDAGGDTVLVVDQFEEVFTLCRDVQERTEFIEALLAARQADSRLRVVIAVRADFYGRCAEYRELANVMREANLLVGSMSRAELREAVVRPAQTAGLIVERELTARLVEAVDGEPGGLPLLSHALRETWRRRRGRVLTMEAYEAAGGVHSAIAKTAEEVYTRFSADHAELARLVLLRLITPGEGSLDTRRPVDRTEMDFAPADNVALVLDRLAQARLITLDDNAVDLAHEALITSWPRLHAWVEETRDRLRTHRRLTEAASAWEDLAHDPGALYRGTRLATADEHLANQPLTPAERAFLTASRTTRTRELRRRRTLLTTLATLLALALVAGVTAWQQSRTSDRRHRESEARRIAAVADSMRPTDPVTAARLSVASWQLAHTLETRSAVLSALNSHEQDVFRVPERDARSTVRRLTADGRALVSASSDHVRVWDMRTHRLTHTYPGPGERLSGPDDDMISPDGRTMALNRGDSVALWDIRTGQVTGHLPAELPMIVAFSADGRSLVVQAASEVQVWDVPSRRLRLRVPTGSEGMETSDAAISADGRRLATCSTRHPLRIWDIARRIPLRLPWKAKYGRDFCSQVRFTFSPDGTAITLGSPTGVVVRDIASGRDLAQLDTKAAADVRFSPDGSFVAAIDGGGQVLLWRLTSPDFAPVFRHTLGSETADHYEVDFAAAEIRYLDSSRTAVRSLALGTATTPGWRQQTVDGALLSRDGQTLATLRAPADNKGDSTVRLWDTRTGRAFLTMPDKPCLVEGVGAVAEVDSPLELGTDEETAAVGGEELGTPPADIDCFNLWALSADGRSFAYARSSTADAPAGQRITVWDVTTNHRRANITIRPDRDGMTGVDGLALSPDGRALYVSRTTARQVVEVWDVQRNERLRTLNDVPAGGMAVRDDQRMLVTSQDQVADLRTGQTNYRTLGDGMSDVLAFSPDGAYFAAGDAMGHVTVWDGEVRNRIGVAKTGPGESITSLAFSPDGGTLAVAGSGGTVQLWDVASSRPLGSALPTPGDLPHALAFNQDGTTLSVAGAHVQLLTYDIAPAHVAHQVCARTGSPLSHTDWKAYLPDIPYRRTC</sequence>
<dbReference type="EMBL" id="FPJO01000044">
    <property type="protein sequence ID" value="SFY44220.1"/>
    <property type="molecule type" value="Genomic_DNA"/>
</dbReference>
<feature type="domain" description="HTH cro/C1-type" evidence="4">
    <location>
        <begin position="22"/>
        <end position="77"/>
    </location>
</feature>
<dbReference type="SUPFAM" id="SSF47413">
    <property type="entry name" value="lambda repressor-like DNA-binding domains"/>
    <property type="match status" value="1"/>
</dbReference>
<dbReference type="PANTHER" id="PTHR22847">
    <property type="entry name" value="WD40 REPEAT PROTEIN"/>
    <property type="match status" value="1"/>
</dbReference>
<evidence type="ECO:0000256" key="2">
    <source>
        <dbReference type="ARBA" id="ARBA00022737"/>
    </source>
</evidence>
<dbReference type="InterPro" id="IPR027417">
    <property type="entry name" value="P-loop_NTPase"/>
</dbReference>
<dbReference type="InterPro" id="IPR001387">
    <property type="entry name" value="Cro/C1-type_HTH"/>
</dbReference>
<dbReference type="Proteomes" id="UP000181909">
    <property type="component" value="Unassembled WGS sequence"/>
</dbReference>
<dbReference type="SMART" id="SM00320">
    <property type="entry name" value="WD40"/>
    <property type="match status" value="5"/>
</dbReference>
<evidence type="ECO:0000259" key="4">
    <source>
        <dbReference type="PROSITE" id="PS50943"/>
    </source>
</evidence>
<dbReference type="SUPFAM" id="SSF75011">
    <property type="entry name" value="3-carboxy-cis,cis-mucoante lactonizing enzyme"/>
    <property type="match status" value="1"/>
</dbReference>
<feature type="repeat" description="WD" evidence="3">
    <location>
        <begin position="1148"/>
        <end position="1189"/>
    </location>
</feature>
<dbReference type="SUPFAM" id="SSF52540">
    <property type="entry name" value="P-loop containing nucleoside triphosphate hydrolases"/>
    <property type="match status" value="1"/>
</dbReference>
<evidence type="ECO:0000256" key="1">
    <source>
        <dbReference type="ARBA" id="ARBA00022574"/>
    </source>
</evidence>
<proteinExistence type="predicted"/>
<dbReference type="Pfam" id="PF00400">
    <property type="entry name" value="WD40"/>
    <property type="match status" value="1"/>
</dbReference>
<dbReference type="SMART" id="SM00530">
    <property type="entry name" value="HTH_XRE"/>
    <property type="match status" value="1"/>
</dbReference>
<dbReference type="InterPro" id="IPR011047">
    <property type="entry name" value="Quinoprotein_ADH-like_sf"/>
</dbReference>
<accession>A0A1K2FAJ2</accession>
<dbReference type="Gene3D" id="1.10.260.40">
    <property type="entry name" value="lambda repressor-like DNA-binding domains"/>
    <property type="match status" value="1"/>
</dbReference>
<keyword evidence="2" id="KW-0677">Repeat</keyword>
<dbReference type="STRING" id="1893.SAMN02787144_104428"/>
<protein>
    <submittedName>
        <fullName evidence="5">WD40 repeat</fullName>
    </submittedName>
</protein>
<gene>
    <name evidence="5" type="ORF">SAMN02787144_104428</name>
</gene>
<dbReference type="GO" id="GO:0003677">
    <property type="term" value="F:DNA binding"/>
    <property type="evidence" value="ECO:0007669"/>
    <property type="project" value="InterPro"/>
</dbReference>
<dbReference type="Pfam" id="PF20703">
    <property type="entry name" value="nSTAND1"/>
    <property type="match status" value="1"/>
</dbReference>
<organism evidence="5 6">
    <name type="scientific">Streptomyces atratus</name>
    <dbReference type="NCBI Taxonomy" id="1893"/>
    <lineage>
        <taxon>Bacteria</taxon>
        <taxon>Bacillati</taxon>
        <taxon>Actinomycetota</taxon>
        <taxon>Actinomycetes</taxon>
        <taxon>Kitasatosporales</taxon>
        <taxon>Streptomycetaceae</taxon>
        <taxon>Streptomyces</taxon>
    </lineage>
</organism>
<dbReference type="InterPro" id="IPR015943">
    <property type="entry name" value="WD40/YVTN_repeat-like_dom_sf"/>
</dbReference>
<evidence type="ECO:0000256" key="3">
    <source>
        <dbReference type="PROSITE-ProRule" id="PRU00221"/>
    </source>
</evidence>
<dbReference type="PANTHER" id="PTHR22847:SF637">
    <property type="entry name" value="WD REPEAT DOMAIN 5B"/>
    <property type="match status" value="1"/>
</dbReference>